<accession>A0A1U9YZE2</accession>
<keyword evidence="1" id="KW-0732">Signal</keyword>
<dbReference type="InterPro" id="IPR009003">
    <property type="entry name" value="Peptidase_S1_PA"/>
</dbReference>
<dbReference type="RefSeq" id="WP_155122047.1">
    <property type="nucleotide sequence ID" value="NZ_AQWH01000010.1"/>
</dbReference>
<organism evidence="2 3">
    <name type="scientific">Martelella mediterranea DSM 17316</name>
    <dbReference type="NCBI Taxonomy" id="1122214"/>
    <lineage>
        <taxon>Bacteria</taxon>
        <taxon>Pseudomonadati</taxon>
        <taxon>Pseudomonadota</taxon>
        <taxon>Alphaproteobacteria</taxon>
        <taxon>Hyphomicrobiales</taxon>
        <taxon>Aurantimonadaceae</taxon>
        <taxon>Martelella</taxon>
    </lineage>
</organism>
<feature type="signal peptide" evidence="1">
    <location>
        <begin position="1"/>
        <end position="29"/>
    </location>
</feature>
<dbReference type="Gene3D" id="2.40.10.10">
    <property type="entry name" value="Trypsin-like serine proteases"/>
    <property type="match status" value="2"/>
</dbReference>
<feature type="chain" id="PRO_5012052818" evidence="1">
    <location>
        <begin position="30"/>
        <end position="353"/>
    </location>
</feature>
<dbReference type="AlphaFoldDB" id="A0A1U9YZE2"/>
<name>A0A1U9YZE2_9HYPH</name>
<dbReference type="EMBL" id="CP020330">
    <property type="protein sequence ID" value="AQZ50813.1"/>
    <property type="molecule type" value="Genomic_DNA"/>
</dbReference>
<proteinExistence type="predicted"/>
<keyword evidence="3" id="KW-1185">Reference proteome</keyword>
<dbReference type="PROSITE" id="PS51257">
    <property type="entry name" value="PROKAR_LIPOPROTEIN"/>
    <property type="match status" value="1"/>
</dbReference>
<reference evidence="2 3" key="1">
    <citation type="submission" date="2017-03" db="EMBL/GenBank/DDBJ databases">
        <title>Foreign affairs: Plasmid Transfer between Roseobacters and Rhizobia.</title>
        <authorList>
            <person name="Bartling P."/>
            <person name="Bunk B."/>
            <person name="Overmann J."/>
            <person name="Brinkmann H."/>
            <person name="Petersen J."/>
        </authorList>
    </citation>
    <scope>NUCLEOTIDE SEQUENCE [LARGE SCALE GENOMIC DNA]</scope>
    <source>
        <strain evidence="2 3">MACL11</strain>
    </source>
</reference>
<gene>
    <name evidence="2" type="ORF">Mame_01453</name>
</gene>
<dbReference type="KEGG" id="mmed:Mame_01453"/>
<dbReference type="STRING" id="1122214.Mame_01453"/>
<dbReference type="InterPro" id="IPR043504">
    <property type="entry name" value="Peptidase_S1_PA_chymotrypsin"/>
</dbReference>
<dbReference type="OrthoDB" id="267336at2"/>
<evidence type="ECO:0000313" key="3">
    <source>
        <dbReference type="Proteomes" id="UP000191135"/>
    </source>
</evidence>
<protein>
    <submittedName>
        <fullName evidence="2">V8-like Glu-specific endopeptidase</fullName>
    </submittedName>
</protein>
<evidence type="ECO:0000313" key="2">
    <source>
        <dbReference type="EMBL" id="AQZ50813.1"/>
    </source>
</evidence>
<dbReference type="SUPFAM" id="SSF50494">
    <property type="entry name" value="Trypsin-like serine proteases"/>
    <property type="match status" value="1"/>
</dbReference>
<dbReference type="Proteomes" id="UP000191135">
    <property type="component" value="Chromosome"/>
</dbReference>
<sequence precursor="true">MSRRTLRQRGFLFLNALLAGCFLASAAVAATHVEAVDGSEGRDRSLAAIVSGIDQVVCSGTVIGPRHVLTAATCVIDPETGAPFEDRQIMPRIDLDDGYIPAGRRFVQRVYLPAADAPFGPGASLNDQPAIVEVREADGQPAFSEVTAEAGFHYGHAGNDEGLSVDFYDAATGGQMASDGCAALAIEAGDLMPLNCALPEGAAGAAIRSSSGIVGIYLGPGRGRYIGKAEQEGIGRIMTGLQPGQFRVMEAGYAPFISFVLMNGCNQPVSYIARYRAIEARKDLPFSTVSGEIEGGRSAILPLKTENGVIYLRGTADGGRLVWGGDHRFEGEGYFKVAIAAWGDHFHTLSCGE</sequence>
<evidence type="ECO:0000256" key="1">
    <source>
        <dbReference type="SAM" id="SignalP"/>
    </source>
</evidence>